<feature type="transmembrane region" description="Helical" evidence="5">
    <location>
        <begin position="29"/>
        <end position="49"/>
    </location>
</feature>
<name>A0ABS3BSD6_9BACT</name>
<keyword evidence="4 5" id="KW-0472">Membrane</keyword>
<protein>
    <submittedName>
        <fullName evidence="6">CvpA family protein</fullName>
    </submittedName>
</protein>
<reference evidence="6 7" key="1">
    <citation type="submission" date="2021-03" db="EMBL/GenBank/DDBJ databases">
        <title>novel species isolated from a fishpond in China.</title>
        <authorList>
            <person name="Lu H."/>
            <person name="Cai Z."/>
        </authorList>
    </citation>
    <scope>NUCLEOTIDE SEQUENCE [LARGE SCALE GENOMIC DNA]</scope>
    <source>
        <strain evidence="6 7">JCM 31546</strain>
    </source>
</reference>
<proteinExistence type="predicted"/>
<evidence type="ECO:0000256" key="3">
    <source>
        <dbReference type="ARBA" id="ARBA00022989"/>
    </source>
</evidence>
<organism evidence="6 7">
    <name type="scientific">Algoriphagus aestuariicola</name>
    <dbReference type="NCBI Taxonomy" id="1852016"/>
    <lineage>
        <taxon>Bacteria</taxon>
        <taxon>Pseudomonadati</taxon>
        <taxon>Bacteroidota</taxon>
        <taxon>Cytophagia</taxon>
        <taxon>Cytophagales</taxon>
        <taxon>Cyclobacteriaceae</taxon>
        <taxon>Algoriphagus</taxon>
    </lineage>
</organism>
<evidence type="ECO:0000256" key="1">
    <source>
        <dbReference type="ARBA" id="ARBA00004141"/>
    </source>
</evidence>
<dbReference type="PANTHER" id="PTHR37306">
    <property type="entry name" value="COLICIN V PRODUCTION PROTEIN"/>
    <property type="match status" value="1"/>
</dbReference>
<evidence type="ECO:0000256" key="5">
    <source>
        <dbReference type="SAM" id="Phobius"/>
    </source>
</evidence>
<gene>
    <name evidence="6" type="ORF">J0A67_14235</name>
</gene>
<evidence type="ECO:0000256" key="2">
    <source>
        <dbReference type="ARBA" id="ARBA00022692"/>
    </source>
</evidence>
<dbReference type="Proteomes" id="UP000664698">
    <property type="component" value="Unassembled WGS sequence"/>
</dbReference>
<dbReference type="RefSeq" id="WP_206570030.1">
    <property type="nucleotide sequence ID" value="NZ_JAFKCW010000003.1"/>
</dbReference>
<comment type="subcellular location">
    <subcellularLocation>
        <location evidence="1">Membrane</location>
        <topology evidence="1">Multi-pass membrane protein</topology>
    </subcellularLocation>
</comment>
<keyword evidence="7" id="KW-1185">Reference proteome</keyword>
<evidence type="ECO:0000313" key="7">
    <source>
        <dbReference type="Proteomes" id="UP000664698"/>
    </source>
</evidence>
<dbReference type="InterPro" id="IPR003825">
    <property type="entry name" value="Colicin-V_CvpA"/>
</dbReference>
<evidence type="ECO:0000313" key="6">
    <source>
        <dbReference type="EMBL" id="MBN7802028.1"/>
    </source>
</evidence>
<accession>A0ABS3BSD6</accession>
<comment type="caution">
    <text evidence="6">The sequence shown here is derived from an EMBL/GenBank/DDBJ whole genome shotgun (WGS) entry which is preliminary data.</text>
</comment>
<sequence length="181" mass="19895">MATVDIILLILIILGAIEGYRKGLLRTIMGLVGFVLAIILGVYFMEPMSKYLAKHLDQITFAFPILAFLIVFGITMAIVGIAGWMMKKMVDLVLLGGLDSIGGAILGIVKTAFFISLFLWLANLFDLKMSKEWSAKSEFLQYVEPLAPAVIWVLEPVVPKIGELQKTVDEIVEGFKDAAAD</sequence>
<keyword evidence="2 5" id="KW-0812">Transmembrane</keyword>
<feature type="transmembrane region" description="Helical" evidence="5">
    <location>
        <begin position="61"/>
        <end position="84"/>
    </location>
</feature>
<dbReference type="PANTHER" id="PTHR37306:SF1">
    <property type="entry name" value="COLICIN V PRODUCTION PROTEIN"/>
    <property type="match status" value="1"/>
</dbReference>
<dbReference type="EMBL" id="JAFKCW010000003">
    <property type="protein sequence ID" value="MBN7802028.1"/>
    <property type="molecule type" value="Genomic_DNA"/>
</dbReference>
<keyword evidence="3 5" id="KW-1133">Transmembrane helix</keyword>
<evidence type="ECO:0000256" key="4">
    <source>
        <dbReference type="ARBA" id="ARBA00023136"/>
    </source>
</evidence>
<dbReference type="Pfam" id="PF02674">
    <property type="entry name" value="Colicin_V"/>
    <property type="match status" value="1"/>
</dbReference>
<feature type="transmembrane region" description="Helical" evidence="5">
    <location>
        <begin position="104"/>
        <end position="125"/>
    </location>
</feature>